<dbReference type="SUPFAM" id="SSF56801">
    <property type="entry name" value="Acetyl-CoA synthetase-like"/>
    <property type="match status" value="1"/>
</dbReference>
<dbReference type="InterPro" id="IPR036736">
    <property type="entry name" value="ACP-like_sf"/>
</dbReference>
<dbReference type="InterPro" id="IPR020806">
    <property type="entry name" value="PKS_PP-bd"/>
</dbReference>
<dbReference type="InterPro" id="IPR018201">
    <property type="entry name" value="Ketoacyl_synth_AS"/>
</dbReference>
<evidence type="ECO:0000256" key="1">
    <source>
        <dbReference type="ARBA" id="ARBA00022450"/>
    </source>
</evidence>
<feature type="domain" description="Ketosynthase family 3 (KS3)" evidence="5">
    <location>
        <begin position="291"/>
        <end position="465"/>
    </location>
</feature>
<dbReference type="Proteomes" id="UP000003963">
    <property type="component" value="Unassembled WGS sequence"/>
</dbReference>
<feature type="non-terminal residue" evidence="6">
    <location>
        <position position="1"/>
    </location>
</feature>
<dbReference type="Pfam" id="PF00109">
    <property type="entry name" value="ketoacyl-synt"/>
    <property type="match status" value="1"/>
</dbReference>
<dbReference type="GO" id="GO:0017000">
    <property type="term" value="P:antibiotic biosynthetic process"/>
    <property type="evidence" value="ECO:0007669"/>
    <property type="project" value="UniProtKB-ARBA"/>
</dbReference>
<dbReference type="GO" id="GO:0031177">
    <property type="term" value="F:phosphopantetheine binding"/>
    <property type="evidence" value="ECO:0007669"/>
    <property type="project" value="InterPro"/>
</dbReference>
<keyword evidence="3" id="KW-0808">Transferase</keyword>
<evidence type="ECO:0000256" key="3">
    <source>
        <dbReference type="ARBA" id="ARBA00022679"/>
    </source>
</evidence>
<dbReference type="PROSITE" id="PS00012">
    <property type="entry name" value="PHOSPHOPANTETHEINE"/>
    <property type="match status" value="1"/>
</dbReference>
<dbReference type="HOGENOM" id="CLU_588691_0_0_11"/>
<keyword evidence="7" id="KW-1185">Reference proteome</keyword>
<dbReference type="GO" id="GO:0005886">
    <property type="term" value="C:plasma membrane"/>
    <property type="evidence" value="ECO:0007669"/>
    <property type="project" value="TreeGrafter"/>
</dbReference>
<accession>D9WQP6</accession>
<dbReference type="GO" id="GO:0006633">
    <property type="term" value="P:fatty acid biosynthetic process"/>
    <property type="evidence" value="ECO:0007669"/>
    <property type="project" value="InterPro"/>
</dbReference>
<dbReference type="InterPro" id="IPR014030">
    <property type="entry name" value="Ketoacyl_synth_N"/>
</dbReference>
<dbReference type="InterPro" id="IPR006162">
    <property type="entry name" value="Ppantetheine_attach_site"/>
</dbReference>
<evidence type="ECO:0000256" key="2">
    <source>
        <dbReference type="ARBA" id="ARBA00022553"/>
    </source>
</evidence>
<dbReference type="Gene3D" id="3.30.300.30">
    <property type="match status" value="1"/>
</dbReference>
<dbReference type="InterPro" id="IPR009081">
    <property type="entry name" value="PP-bd_ACP"/>
</dbReference>
<dbReference type="Gene3D" id="3.40.47.10">
    <property type="match status" value="1"/>
</dbReference>
<gene>
    <name evidence="6" type="ORF">SSOG_07893</name>
</gene>
<dbReference type="PROSITE" id="PS52004">
    <property type="entry name" value="KS3_2"/>
    <property type="match status" value="1"/>
</dbReference>
<organism evidence="6 7">
    <name type="scientific">Streptomyces himastatinicus ATCC 53653</name>
    <dbReference type="NCBI Taxonomy" id="457427"/>
    <lineage>
        <taxon>Bacteria</taxon>
        <taxon>Bacillati</taxon>
        <taxon>Actinomycetota</taxon>
        <taxon>Actinomycetes</taxon>
        <taxon>Kitasatosporales</taxon>
        <taxon>Streptomycetaceae</taxon>
        <taxon>Streptomyces</taxon>
        <taxon>Streptomyces violaceusniger group</taxon>
    </lineage>
</organism>
<dbReference type="PANTHER" id="PTHR43775">
    <property type="entry name" value="FATTY ACID SYNTHASE"/>
    <property type="match status" value="1"/>
</dbReference>
<dbReference type="SMART" id="SM00823">
    <property type="entry name" value="PKS_PP"/>
    <property type="match status" value="1"/>
</dbReference>
<dbReference type="EMBL" id="GG657754">
    <property type="protein sequence ID" value="EFL28179.1"/>
    <property type="molecule type" value="Genomic_DNA"/>
</dbReference>
<dbReference type="GO" id="GO:0005737">
    <property type="term" value="C:cytoplasm"/>
    <property type="evidence" value="ECO:0007669"/>
    <property type="project" value="TreeGrafter"/>
</dbReference>
<proteinExistence type="predicted"/>
<dbReference type="GO" id="GO:0004312">
    <property type="term" value="F:fatty acid synthase activity"/>
    <property type="evidence" value="ECO:0007669"/>
    <property type="project" value="TreeGrafter"/>
</dbReference>
<evidence type="ECO:0000259" key="5">
    <source>
        <dbReference type="PROSITE" id="PS52004"/>
    </source>
</evidence>
<keyword evidence="1" id="KW-0596">Phosphopantetheine</keyword>
<dbReference type="PANTHER" id="PTHR43775:SF37">
    <property type="entry name" value="SI:DKEY-61P9.11"/>
    <property type="match status" value="1"/>
</dbReference>
<evidence type="ECO:0000313" key="7">
    <source>
        <dbReference type="Proteomes" id="UP000003963"/>
    </source>
</evidence>
<dbReference type="AlphaFoldDB" id="D9WQP6"/>
<dbReference type="InterPro" id="IPR020841">
    <property type="entry name" value="PKS_Beta-ketoAc_synthase_dom"/>
</dbReference>
<dbReference type="Gene3D" id="3.40.50.12780">
    <property type="entry name" value="N-terminal domain of ligase-like"/>
    <property type="match status" value="1"/>
</dbReference>
<reference evidence="6 7" key="1">
    <citation type="submission" date="2009-02" db="EMBL/GenBank/DDBJ databases">
        <title>Annotation of Streptomyces hygroscopicus strain ATCC 53653.</title>
        <authorList>
            <consortium name="The Broad Institute Genome Sequencing Platform"/>
            <consortium name="Broad Institute Microbial Sequencing Center"/>
            <person name="Fischbach M."/>
            <person name="Godfrey P."/>
            <person name="Ward D."/>
            <person name="Young S."/>
            <person name="Zeng Q."/>
            <person name="Koehrsen M."/>
            <person name="Alvarado L."/>
            <person name="Berlin A.M."/>
            <person name="Bochicchio J."/>
            <person name="Borenstein D."/>
            <person name="Chapman S.B."/>
            <person name="Chen Z."/>
            <person name="Engels R."/>
            <person name="Freedman E."/>
            <person name="Gellesch M."/>
            <person name="Goldberg J."/>
            <person name="Griggs A."/>
            <person name="Gujja S."/>
            <person name="Heilman E.R."/>
            <person name="Heiman D.I."/>
            <person name="Hepburn T.A."/>
            <person name="Howarth C."/>
            <person name="Jen D."/>
            <person name="Larson L."/>
            <person name="Lewis B."/>
            <person name="Mehta T."/>
            <person name="Park D."/>
            <person name="Pearson M."/>
            <person name="Richards J."/>
            <person name="Roberts A."/>
            <person name="Saif S."/>
            <person name="Shea T.D."/>
            <person name="Shenoy N."/>
            <person name="Sisk P."/>
            <person name="Stolte C."/>
            <person name="Sykes S.N."/>
            <person name="Thomson T."/>
            <person name="Walk T."/>
            <person name="White J."/>
            <person name="Yandava C."/>
            <person name="Straight P."/>
            <person name="Clardy J."/>
            <person name="Hung D."/>
            <person name="Kolter R."/>
            <person name="Mekalanos J."/>
            <person name="Walker S."/>
            <person name="Walsh C.T."/>
            <person name="Wieland-Brown L.C."/>
            <person name="Haas B."/>
            <person name="Nusbaum C."/>
            <person name="Birren B."/>
        </authorList>
    </citation>
    <scope>NUCLEOTIDE SEQUENCE [LARGE SCALE GENOMIC DNA]</scope>
    <source>
        <strain evidence="6 7">ATCC 53653</strain>
    </source>
</reference>
<protein>
    <submittedName>
        <fullName evidence="6">Putative phosphopantetheine attachment site</fullName>
    </submittedName>
</protein>
<dbReference type="STRING" id="457427.SSOG_07893"/>
<evidence type="ECO:0000313" key="6">
    <source>
        <dbReference type="EMBL" id="EFL28179.1"/>
    </source>
</evidence>
<sequence>VGHVQVRGPQVARGYHEAPEVTAATFADGWLRTGDLGFLADGRLCVTGRDKDVVFVNGRTFHAPDLEEVAAATPGLPTPLAAVIGSTDPADGTERVVVFVRWPRPRREAAHVLAQVTARVRQALAHDDVRVLPLPPGAFPRTTSGKLRRRTMRERYEAGAYGAVEARWCDGTPTPADAVTGAVGGAVPAGPRAGLASSWEEVAGVVAGVWARVLGRPVDGIGVHDRFLDIGGSSLKAMEVLAALEDTFGVSVPPGVLRDRDTVAALTEHLVAAQGGERPEPARPRPASGDSEAVAVVSMACRFPGADTPDAFWDRLVAGHDAVGPVPATRWSTRPGDTARWGAFLGDPAGFDAAYFGIGEQEATATDPQGRIFLELAHEALERAGYAGARRAGRRVGVFAAIGESGYREVLARASGPEGGLPPAALTGKLPNLVAARVAQSLDLTGPALAVDTACSSTLVALHLA</sequence>
<dbReference type="InterPro" id="IPR042099">
    <property type="entry name" value="ANL_N_sf"/>
</dbReference>
<dbReference type="InterPro" id="IPR045851">
    <property type="entry name" value="AMP-bd_C_sf"/>
</dbReference>
<evidence type="ECO:0000259" key="4">
    <source>
        <dbReference type="PROSITE" id="PS50075"/>
    </source>
</evidence>
<dbReference type="PROSITE" id="PS50075">
    <property type="entry name" value="CARRIER"/>
    <property type="match status" value="1"/>
</dbReference>
<dbReference type="PROSITE" id="PS00606">
    <property type="entry name" value="KS3_1"/>
    <property type="match status" value="1"/>
</dbReference>
<dbReference type="GO" id="GO:0004315">
    <property type="term" value="F:3-oxoacyl-[acyl-carrier-protein] synthase activity"/>
    <property type="evidence" value="ECO:0007669"/>
    <property type="project" value="InterPro"/>
</dbReference>
<feature type="domain" description="Carrier" evidence="4">
    <location>
        <begin position="197"/>
        <end position="274"/>
    </location>
</feature>
<dbReference type="Pfam" id="PF00550">
    <property type="entry name" value="PP-binding"/>
    <property type="match status" value="1"/>
</dbReference>
<dbReference type="SMART" id="SM00825">
    <property type="entry name" value="PKS_KS"/>
    <property type="match status" value="1"/>
</dbReference>
<dbReference type="InterPro" id="IPR050091">
    <property type="entry name" value="PKS_NRPS_Biosynth_Enz"/>
</dbReference>
<feature type="non-terminal residue" evidence="6">
    <location>
        <position position="465"/>
    </location>
</feature>
<dbReference type="SUPFAM" id="SSF47336">
    <property type="entry name" value="ACP-like"/>
    <property type="match status" value="1"/>
</dbReference>
<name>D9WQP6_9ACTN</name>
<dbReference type="SUPFAM" id="SSF53901">
    <property type="entry name" value="Thiolase-like"/>
    <property type="match status" value="1"/>
</dbReference>
<dbReference type="Gene3D" id="1.10.1200.10">
    <property type="entry name" value="ACP-like"/>
    <property type="match status" value="1"/>
</dbReference>
<keyword evidence="2" id="KW-0597">Phosphoprotein</keyword>
<dbReference type="GO" id="GO:0071770">
    <property type="term" value="P:DIM/DIP cell wall layer assembly"/>
    <property type="evidence" value="ECO:0007669"/>
    <property type="project" value="TreeGrafter"/>
</dbReference>
<dbReference type="CDD" id="cd00833">
    <property type="entry name" value="PKS"/>
    <property type="match status" value="1"/>
</dbReference>
<dbReference type="InterPro" id="IPR016039">
    <property type="entry name" value="Thiolase-like"/>
</dbReference>